<evidence type="ECO:0000313" key="10">
    <source>
        <dbReference type="EMBL" id="CAA6398856.1"/>
    </source>
</evidence>
<dbReference type="EMBL" id="CAIIGD010000022">
    <property type="protein sequence ID" value="CAC8240958.1"/>
    <property type="molecule type" value="Genomic_DNA"/>
</dbReference>
<dbReference type="Proteomes" id="UP000442696">
    <property type="component" value="Unassembled WGS sequence"/>
</dbReference>
<reference evidence="13" key="4">
    <citation type="submission" date="2020-11" db="EMBL/GenBank/DDBJ databases">
        <authorList>
            <consortium name="Pathogen Informatics"/>
        </authorList>
    </citation>
    <scope>NUCLEOTIDE SEQUENCE</scope>
    <source>
        <strain evidence="12 24">MOS105</strain>
        <strain evidence="13">NCTC13131</strain>
        <strain evidence="6 20">S040_N01_C01</strain>
        <strain evidence="5 18">S087_N01_C01</strain>
        <strain evidence="11 23">SG160</strain>
        <strain evidence="9 22">T012_N10_C04</strain>
        <strain evidence="7 17">T012_N16_C08</strain>
        <strain evidence="8 19">T065_N03_C06</strain>
        <strain evidence="10 21">T197_A02_C01</strain>
    </source>
</reference>
<evidence type="ECO:0000313" key="4">
    <source>
        <dbReference type="EMBL" id="ADA79992.1"/>
    </source>
</evidence>
<evidence type="ECO:0000313" key="20">
    <source>
        <dbReference type="Proteomes" id="UP000443708"/>
    </source>
</evidence>
<geneLocation type="plasmid" evidence="3">
    <name>SAP070B</name>
</geneLocation>
<dbReference type="Proteomes" id="UP000254116">
    <property type="component" value="Unassembled WGS sequence"/>
</dbReference>
<evidence type="ECO:0000313" key="16">
    <source>
        <dbReference type="Proteomes" id="UP000254116"/>
    </source>
</evidence>
<dbReference type="Proteomes" id="UP000443506">
    <property type="component" value="Unassembled WGS sequence"/>
</dbReference>
<accession>D2JBL7</accession>
<keyword evidence="4" id="KW-0614">Plasmid</keyword>
<dbReference type="RefSeq" id="WP_001794630.1">
    <property type="nucleotide sequence ID" value="NC_013319.1"/>
</dbReference>
<keyword evidence="2" id="KW-1133">Transmembrane helix</keyword>
<evidence type="ECO:0000256" key="1">
    <source>
        <dbReference type="SAM" id="MobiDB-lite"/>
    </source>
</evidence>
<feature type="transmembrane region" description="Helical" evidence="2">
    <location>
        <begin position="73"/>
        <end position="91"/>
    </location>
</feature>
<dbReference type="SMR" id="D2JBL7"/>
<reference evidence="15 16" key="3">
    <citation type="submission" date="2018-06" db="EMBL/GenBank/DDBJ databases">
        <authorList>
            <consortium name="Pathogen Informatics"/>
            <person name="Doyle S."/>
        </authorList>
    </citation>
    <scope>NUCLEOTIDE SEQUENCE [LARGE SCALE GENOMIC DNA]</scope>
    <source>
        <strain evidence="15 16">NCTC10702</strain>
    </source>
</reference>
<dbReference type="Proteomes" id="UP000443708">
    <property type="component" value="Unassembled WGS sequence"/>
</dbReference>
<dbReference type="EMBL" id="GQ900446">
    <property type="protein sequence ID" value="ADA79992.1"/>
    <property type="molecule type" value="Genomic_DNA"/>
</dbReference>
<evidence type="ECO:0000313" key="5">
    <source>
        <dbReference type="EMBL" id="CAA4170166.1"/>
    </source>
</evidence>
<evidence type="ECO:0000313" key="22">
    <source>
        <dbReference type="Proteomes" id="UP000459702"/>
    </source>
</evidence>
<evidence type="ECO:0000313" key="3">
    <source>
        <dbReference type="EMBL" id="ACZ69250.1"/>
    </source>
</evidence>
<dbReference type="EMBL" id="GQ900484">
    <property type="protein sequence ID" value="ACZ69250.1"/>
    <property type="molecule type" value="Genomic_DNA"/>
</dbReference>
<evidence type="ECO:0000313" key="15">
    <source>
        <dbReference type="EMBL" id="SUL29286.1"/>
    </source>
</evidence>
<evidence type="ECO:0000313" key="11">
    <source>
        <dbReference type="EMBL" id="CAC5812898.1"/>
    </source>
</evidence>
<dbReference type="EMBL" id="CACTWD010000036">
    <property type="protein sequence ID" value="CAA4711608.1"/>
    <property type="molecule type" value="Genomic_DNA"/>
</dbReference>
<evidence type="ECO:0000313" key="21">
    <source>
        <dbReference type="Proteomes" id="UP000459586"/>
    </source>
</evidence>
<protein>
    <submittedName>
        <fullName evidence="4">Mercuric transport protein</fullName>
    </submittedName>
    <submittedName>
        <fullName evidence="7">Mercuric transporter</fullName>
    </submittedName>
</protein>
<dbReference type="EMBL" id="UAUZ02000001">
    <property type="protein sequence ID" value="CAD7352836.1"/>
    <property type="molecule type" value="Genomic_DNA"/>
</dbReference>
<evidence type="ECO:0000313" key="17">
    <source>
        <dbReference type="Proteomes" id="UP000442696"/>
    </source>
</evidence>
<evidence type="ECO:0000313" key="18">
    <source>
        <dbReference type="Proteomes" id="UP000442782"/>
    </source>
</evidence>
<keyword evidence="2" id="KW-0472">Membrane</keyword>
<dbReference type="EMBL" id="UAUZ02000006">
    <property type="protein sequence ID" value="CAD7355243.1"/>
    <property type="molecule type" value="Genomic_DNA"/>
</dbReference>
<keyword evidence="2" id="KW-0812">Transmembrane</keyword>
<dbReference type="Proteomes" id="UP000459702">
    <property type="component" value="Unassembled WGS sequence"/>
</dbReference>
<reference evidence="4" key="2">
    <citation type="submission" date="2009-12" db="EMBL/GenBank/DDBJ databases">
        <authorList>
            <person name="Summers A.O."/>
            <person name="Shearer J."/>
            <person name="Wireman J."/>
        </authorList>
    </citation>
    <scope>NUCLEOTIDE SEQUENCE</scope>
    <source>
        <strain evidence="3">S54</strain>
        <strain evidence="4">SK1397</strain>
        <plasmid evidence="4">pSK62</plasmid>
        <plasmid evidence="3">SAP070B</plasmid>
    </source>
</reference>
<dbReference type="Proteomes" id="UP000442782">
    <property type="component" value="Unassembled WGS sequence"/>
</dbReference>
<dbReference type="EMBL" id="CACURZ010000032">
    <property type="protein sequence ID" value="CAA6398856.1"/>
    <property type="molecule type" value="Genomic_DNA"/>
</dbReference>
<dbReference type="EMBL" id="CACUNS010000037">
    <property type="protein sequence ID" value="CAA6138153.1"/>
    <property type="molecule type" value="Genomic_DNA"/>
</dbReference>
<dbReference type="Proteomes" id="UP000507112">
    <property type="component" value="Unassembled WGS sequence"/>
</dbReference>
<dbReference type="AlphaFoldDB" id="D2JBL7"/>
<proteinExistence type="predicted"/>
<evidence type="ECO:0000313" key="14">
    <source>
        <dbReference type="EMBL" id="CAD7355243.1"/>
    </source>
</evidence>
<name>D2JBL7_STAAU</name>
<evidence type="ECO:0000313" key="24">
    <source>
        <dbReference type="Proteomes" id="UP000507112"/>
    </source>
</evidence>
<dbReference type="EMBL" id="CAIGXB010000023">
    <property type="protein sequence ID" value="CAC5812898.1"/>
    <property type="molecule type" value="Genomic_DNA"/>
</dbReference>
<dbReference type="Proteomes" id="UP000505390">
    <property type="component" value="Unassembled WGS sequence"/>
</dbReference>
<dbReference type="Proteomes" id="UP000251686">
    <property type="component" value="Unassembled WGS sequence"/>
</dbReference>
<evidence type="ECO:0000313" key="6">
    <source>
        <dbReference type="EMBL" id="CAA4171156.1"/>
    </source>
</evidence>
<dbReference type="EMBL" id="UHBY01000002">
    <property type="protein sequence ID" value="SUL29286.1"/>
    <property type="molecule type" value="Genomic_DNA"/>
</dbReference>
<evidence type="ECO:0000313" key="12">
    <source>
        <dbReference type="EMBL" id="CAC8240958.1"/>
    </source>
</evidence>
<dbReference type="EMBL" id="CACTOE010000035">
    <property type="protein sequence ID" value="CAA4170166.1"/>
    <property type="molecule type" value="Genomic_DNA"/>
</dbReference>
<evidence type="ECO:0000313" key="23">
    <source>
        <dbReference type="Proteomes" id="UP000505390"/>
    </source>
</evidence>
<evidence type="ECO:0000313" key="9">
    <source>
        <dbReference type="EMBL" id="CAA6138153.1"/>
    </source>
</evidence>
<evidence type="ECO:0000256" key="2">
    <source>
        <dbReference type="SAM" id="Phobius"/>
    </source>
</evidence>
<gene>
    <name evidence="5" type="primary">merT</name>
    <name evidence="15" type="ORF">NCTC10702_00087</name>
    <name evidence="13" type="ORF">NCTC13131_00303</name>
    <name evidence="14" type="ORF">NCTC13131_06321</name>
    <name evidence="5" type="ORF">SAMEA1029512_02790</name>
    <name evidence="6" type="ORF">SAMEA1029528_02820</name>
    <name evidence="7" type="ORF">SAMEA2078260_02909</name>
    <name evidence="9" type="ORF">SAMEA2078588_02949</name>
    <name evidence="10" type="ORF">SAMEA2080344_02876</name>
    <name evidence="8" type="ORF">SAMEA2081063_02941</name>
    <name evidence="11" type="ORF">SAMEA4008575_02913</name>
    <name evidence="12" type="ORF">SAMEA70146418_02964</name>
    <name evidence="3" type="ORF">SAP070B_034</name>
    <name evidence="4" type="ORF">SAP096A_009</name>
</gene>
<dbReference type="EMBL" id="CACTQT010000035">
    <property type="protein sequence ID" value="CAA4404323.1"/>
    <property type="molecule type" value="Genomic_DNA"/>
</dbReference>
<feature type="region of interest" description="Disordered" evidence="1">
    <location>
        <begin position="101"/>
        <end position="128"/>
    </location>
</feature>
<sequence length="128" mass="14182">MYLNQRIKFFLERVVRMMDENRSKGNRWGVWAFFGILLVPLLVPLLCCAGPILLVALGSTGIGALFAGATGNWWLTGIFAALAIVMIALILSKLLKNKYNSPEGNGKTKNKTDCCTPPESVDRKHETR</sequence>
<evidence type="ECO:0000313" key="8">
    <source>
        <dbReference type="EMBL" id="CAA4711608.1"/>
    </source>
</evidence>
<feature type="transmembrane region" description="Helical" evidence="2">
    <location>
        <begin position="28"/>
        <end position="53"/>
    </location>
</feature>
<reference evidence="4" key="1">
    <citation type="submission" date="2009-08" db="EMBL/GenBank/DDBJ databases">
        <authorList>
            <person name="Gill J."/>
            <person name="Borman J."/>
            <person name="Shetty J."/>
            <person name="Hostetler J."/>
            <person name="Durkin S."/>
            <person name="Montgomery B."/>
        </authorList>
    </citation>
    <scope>NUCLEOTIDE SEQUENCE</scope>
    <source>
        <strain evidence="3">S54</strain>
        <strain evidence="4">SK1397</strain>
        <plasmid evidence="4">pSK62</plasmid>
        <plasmid evidence="3">SAP070B</plasmid>
    </source>
</reference>
<evidence type="ECO:0000313" key="7">
    <source>
        <dbReference type="EMBL" id="CAA4404323.1"/>
    </source>
</evidence>
<organism evidence="4">
    <name type="scientific">Staphylococcus aureus</name>
    <dbReference type="NCBI Taxonomy" id="1280"/>
    <lineage>
        <taxon>Bacteria</taxon>
        <taxon>Bacillati</taxon>
        <taxon>Bacillota</taxon>
        <taxon>Bacilli</taxon>
        <taxon>Bacillales</taxon>
        <taxon>Staphylococcaceae</taxon>
        <taxon>Staphylococcus</taxon>
    </lineage>
</organism>
<evidence type="ECO:0000313" key="13">
    <source>
        <dbReference type="EMBL" id="CAD7352836.1"/>
    </source>
</evidence>
<geneLocation type="plasmid" evidence="4">
    <name>pSK62</name>
</geneLocation>
<dbReference type="Proteomes" id="UP000459586">
    <property type="component" value="Unassembled WGS sequence"/>
</dbReference>
<evidence type="ECO:0000313" key="19">
    <source>
        <dbReference type="Proteomes" id="UP000443506"/>
    </source>
</evidence>
<dbReference type="PATRIC" id="fig|1280.3358.peg.2804"/>
<dbReference type="EMBL" id="CACTPI010000026">
    <property type="protein sequence ID" value="CAA4171156.1"/>
    <property type="molecule type" value="Genomic_DNA"/>
</dbReference>